<dbReference type="Pfam" id="PF05920">
    <property type="entry name" value="Homeobox_KN"/>
    <property type="match status" value="1"/>
</dbReference>
<evidence type="ECO:0000256" key="2">
    <source>
        <dbReference type="ARBA" id="ARBA00006454"/>
    </source>
</evidence>
<dbReference type="InterPro" id="IPR006563">
    <property type="entry name" value="POX_dom"/>
</dbReference>
<evidence type="ECO:0000256" key="4">
    <source>
        <dbReference type="ARBA" id="ARBA00023125"/>
    </source>
</evidence>
<dbReference type="GO" id="GO:0005634">
    <property type="term" value="C:nucleus"/>
    <property type="evidence" value="ECO:0007669"/>
    <property type="project" value="UniProtKB-SubCell"/>
</dbReference>
<evidence type="ECO:0000256" key="3">
    <source>
        <dbReference type="ARBA" id="ARBA00023015"/>
    </source>
</evidence>
<dbReference type="EMBL" id="KV016225">
    <property type="protein sequence ID" value="KZV20164.1"/>
    <property type="molecule type" value="Genomic_DNA"/>
</dbReference>
<feature type="DNA-binding region" description="Homeobox" evidence="8">
    <location>
        <begin position="321"/>
        <end position="361"/>
    </location>
</feature>
<reference evidence="10 11" key="1">
    <citation type="journal article" date="2015" name="Proc. Natl. Acad. Sci. U.S.A.">
        <title>The resurrection genome of Boea hygrometrica: A blueprint for survival of dehydration.</title>
        <authorList>
            <person name="Xiao L."/>
            <person name="Yang G."/>
            <person name="Zhang L."/>
            <person name="Yang X."/>
            <person name="Zhao S."/>
            <person name="Ji Z."/>
            <person name="Zhou Q."/>
            <person name="Hu M."/>
            <person name="Wang Y."/>
            <person name="Chen M."/>
            <person name="Xu Y."/>
            <person name="Jin H."/>
            <person name="Xiao X."/>
            <person name="Hu G."/>
            <person name="Bao F."/>
            <person name="Hu Y."/>
            <person name="Wan P."/>
            <person name="Li L."/>
            <person name="Deng X."/>
            <person name="Kuang T."/>
            <person name="Xiang C."/>
            <person name="Zhu J.K."/>
            <person name="Oliver M.J."/>
            <person name="He Y."/>
        </authorList>
    </citation>
    <scope>NUCLEOTIDE SEQUENCE [LARGE SCALE GENOMIC DNA]</scope>
    <source>
        <strain evidence="11">cv. XS01</strain>
    </source>
</reference>
<dbReference type="InterPro" id="IPR001356">
    <property type="entry name" value="HD"/>
</dbReference>
<keyword evidence="6" id="KW-0804">Transcription</keyword>
<keyword evidence="11" id="KW-1185">Reference proteome</keyword>
<dbReference type="SMART" id="SM00574">
    <property type="entry name" value="POX"/>
    <property type="match status" value="1"/>
</dbReference>
<evidence type="ECO:0000256" key="1">
    <source>
        <dbReference type="ARBA" id="ARBA00004123"/>
    </source>
</evidence>
<evidence type="ECO:0000256" key="6">
    <source>
        <dbReference type="ARBA" id="ARBA00023163"/>
    </source>
</evidence>
<dbReference type="Pfam" id="PF07526">
    <property type="entry name" value="POX"/>
    <property type="match status" value="1"/>
</dbReference>
<feature type="domain" description="Homeobox" evidence="9">
    <location>
        <begin position="319"/>
        <end position="360"/>
    </location>
</feature>
<evidence type="ECO:0000259" key="9">
    <source>
        <dbReference type="PROSITE" id="PS50071"/>
    </source>
</evidence>
<dbReference type="CDD" id="cd00086">
    <property type="entry name" value="homeodomain"/>
    <property type="match status" value="1"/>
</dbReference>
<dbReference type="PANTHER" id="PTHR11850">
    <property type="entry name" value="HOMEOBOX PROTEIN TRANSCRIPTION FACTORS"/>
    <property type="match status" value="1"/>
</dbReference>
<dbReference type="SMART" id="SM00389">
    <property type="entry name" value="HOX"/>
    <property type="match status" value="1"/>
</dbReference>
<keyword evidence="7 8" id="KW-0539">Nucleus</keyword>
<keyword evidence="3" id="KW-0805">Transcription regulation</keyword>
<dbReference type="InterPro" id="IPR050224">
    <property type="entry name" value="TALE_homeobox"/>
</dbReference>
<keyword evidence="4 8" id="KW-0238">DNA-binding</keyword>
<evidence type="ECO:0000313" key="11">
    <source>
        <dbReference type="Proteomes" id="UP000250235"/>
    </source>
</evidence>
<accession>A0A2Z7AM27</accession>
<evidence type="ECO:0000313" key="10">
    <source>
        <dbReference type="EMBL" id="KZV20164.1"/>
    </source>
</evidence>
<dbReference type="PROSITE" id="PS50071">
    <property type="entry name" value="HOMEOBOX_2"/>
    <property type="match status" value="1"/>
</dbReference>
<dbReference type="GO" id="GO:0006355">
    <property type="term" value="P:regulation of DNA-templated transcription"/>
    <property type="evidence" value="ECO:0007669"/>
    <property type="project" value="InterPro"/>
</dbReference>
<evidence type="ECO:0000256" key="8">
    <source>
        <dbReference type="PROSITE-ProRule" id="PRU00108"/>
    </source>
</evidence>
<comment type="similarity">
    <text evidence="2">Belongs to the TALE/BELL homeobox family.</text>
</comment>
<evidence type="ECO:0000256" key="5">
    <source>
        <dbReference type="ARBA" id="ARBA00023155"/>
    </source>
</evidence>
<dbReference type="OrthoDB" id="10056939at2759"/>
<name>A0A2Z7AM27_9LAMI</name>
<dbReference type="InterPro" id="IPR009057">
    <property type="entry name" value="Homeodomain-like_sf"/>
</dbReference>
<dbReference type="AlphaFoldDB" id="A0A2Z7AM27"/>
<organism evidence="10 11">
    <name type="scientific">Dorcoceras hygrometricum</name>
    <dbReference type="NCBI Taxonomy" id="472368"/>
    <lineage>
        <taxon>Eukaryota</taxon>
        <taxon>Viridiplantae</taxon>
        <taxon>Streptophyta</taxon>
        <taxon>Embryophyta</taxon>
        <taxon>Tracheophyta</taxon>
        <taxon>Spermatophyta</taxon>
        <taxon>Magnoliopsida</taxon>
        <taxon>eudicotyledons</taxon>
        <taxon>Gunneridae</taxon>
        <taxon>Pentapetalae</taxon>
        <taxon>asterids</taxon>
        <taxon>lamiids</taxon>
        <taxon>Lamiales</taxon>
        <taxon>Gesneriaceae</taxon>
        <taxon>Didymocarpoideae</taxon>
        <taxon>Trichosporeae</taxon>
        <taxon>Loxocarpinae</taxon>
        <taxon>Dorcoceras</taxon>
    </lineage>
</organism>
<proteinExistence type="inferred from homology"/>
<dbReference type="GO" id="GO:0003677">
    <property type="term" value="F:DNA binding"/>
    <property type="evidence" value="ECO:0007669"/>
    <property type="project" value="UniProtKB-UniRule"/>
</dbReference>
<gene>
    <name evidence="10" type="ORF">F511_01021</name>
</gene>
<sequence>MRSEDSPSNSNSSILHQFLVSNSIAAQNQYENQHFVACGTQSDSLPLDIQSLGERMPRSVDLLIAPQLSDESDLRQCKRSMNLLETSAAHRPQRLSLSLGSVMDPGYIVYNNTTSDCCFAGTGYTFIPSAALGSSKYLKPAQSLLEEMVSIGSKEIDISNKRYVEKLSRSSKIGSSNEELSEKPGSCVHLLKLLALLQEVERRYEEYYIHMEELVSCFETIAGVGAGKSYTALALQAMSKHFCILRNATLSQIRAMKRKMEANMPRISSRLVQLSLLDQESRHNRNALQLQQQLGITHSWRLVRGLPENSLMILRAWLFEHFLHPYPNDSEKLVLASQTGLSKNQVSNWFINARVRLWKPMIEQMYKEEFGGSSIESDEMLTTSAEGTGNLS</sequence>
<evidence type="ECO:0000256" key="7">
    <source>
        <dbReference type="ARBA" id="ARBA00023242"/>
    </source>
</evidence>
<comment type="subcellular location">
    <subcellularLocation>
        <location evidence="1 8">Nucleus</location>
    </subcellularLocation>
</comment>
<keyword evidence="5 8" id="KW-0371">Homeobox</keyword>
<dbReference type="InterPro" id="IPR008422">
    <property type="entry name" value="KN_HD"/>
</dbReference>
<dbReference type="Gene3D" id="1.10.10.60">
    <property type="entry name" value="Homeodomain-like"/>
    <property type="match status" value="1"/>
</dbReference>
<dbReference type="Proteomes" id="UP000250235">
    <property type="component" value="Unassembled WGS sequence"/>
</dbReference>
<protein>
    <recommendedName>
        <fullName evidence="9">Homeobox domain-containing protein</fullName>
    </recommendedName>
</protein>
<dbReference type="SUPFAM" id="SSF46689">
    <property type="entry name" value="Homeodomain-like"/>
    <property type="match status" value="1"/>
</dbReference>